<dbReference type="SUPFAM" id="SSF55486">
    <property type="entry name" value="Metalloproteases ('zincins'), catalytic domain"/>
    <property type="match status" value="1"/>
</dbReference>
<keyword evidence="1" id="KW-0732">Signal</keyword>
<proteinExistence type="predicted"/>
<protein>
    <recommendedName>
        <fullName evidence="4">Peptidase M10 metallopeptidase domain-containing protein</fullName>
    </recommendedName>
</protein>
<feature type="chain" id="PRO_5046374811" description="Peptidase M10 metallopeptidase domain-containing protein" evidence="1">
    <location>
        <begin position="26"/>
        <end position="237"/>
    </location>
</feature>
<dbReference type="InterPro" id="IPR024079">
    <property type="entry name" value="MetalloPept_cat_dom_sf"/>
</dbReference>
<evidence type="ECO:0000256" key="1">
    <source>
        <dbReference type="SAM" id="SignalP"/>
    </source>
</evidence>
<dbReference type="Proteomes" id="UP001500253">
    <property type="component" value="Unassembled WGS sequence"/>
</dbReference>
<sequence>MKKLGGVALAAALATVFATASTASAANEGTGWKLESGSPYFITNLTHNSTYTLSFVTQKSRSWLTSYLKVPVQQLNAMPEVKNAGIKFVLSTTIEGGTNYQNKKYCAGPQHHIMFHLKYRPLDGKKGMSRALPCYNTKTNAAWGGYVEMDTEYWTSTGKENTWFGSNKTKAHAMTLNAVTHELGHMMGLDHPDPSKFSPNENRPVMTSPNGGYLNSNGGKFTAADLRGIRKLVSNGA</sequence>
<dbReference type="Gene3D" id="3.40.390.10">
    <property type="entry name" value="Collagenase (Catalytic Domain)"/>
    <property type="match status" value="1"/>
</dbReference>
<name>A0ABP5TKG4_9ACTN</name>
<keyword evidence="3" id="KW-1185">Reference proteome</keyword>
<evidence type="ECO:0000313" key="3">
    <source>
        <dbReference type="Proteomes" id="UP001500253"/>
    </source>
</evidence>
<dbReference type="EMBL" id="BAAASD010000023">
    <property type="protein sequence ID" value="GAA2355106.1"/>
    <property type="molecule type" value="Genomic_DNA"/>
</dbReference>
<evidence type="ECO:0000313" key="2">
    <source>
        <dbReference type="EMBL" id="GAA2355106.1"/>
    </source>
</evidence>
<gene>
    <name evidence="2" type="ORF">GCM10010246_50170</name>
</gene>
<feature type="signal peptide" evidence="1">
    <location>
        <begin position="1"/>
        <end position="25"/>
    </location>
</feature>
<evidence type="ECO:0008006" key="4">
    <source>
        <dbReference type="Google" id="ProtNLM"/>
    </source>
</evidence>
<accession>A0ABP5TKG4</accession>
<comment type="caution">
    <text evidence="2">The sequence shown here is derived from an EMBL/GenBank/DDBJ whole genome shotgun (WGS) entry which is preliminary data.</text>
</comment>
<dbReference type="RefSeq" id="WP_346176643.1">
    <property type="nucleotide sequence ID" value="NZ_BAAASD010000023.1"/>
</dbReference>
<reference evidence="3" key="1">
    <citation type="journal article" date="2019" name="Int. J. Syst. Evol. Microbiol.">
        <title>The Global Catalogue of Microorganisms (GCM) 10K type strain sequencing project: providing services to taxonomists for standard genome sequencing and annotation.</title>
        <authorList>
            <consortium name="The Broad Institute Genomics Platform"/>
            <consortium name="The Broad Institute Genome Sequencing Center for Infectious Disease"/>
            <person name="Wu L."/>
            <person name="Ma J."/>
        </authorList>
    </citation>
    <scope>NUCLEOTIDE SEQUENCE [LARGE SCALE GENOMIC DNA]</scope>
    <source>
        <strain evidence="3">JCM 4316</strain>
    </source>
</reference>
<organism evidence="2 3">
    <name type="scientific">Streptomyces cuspidosporus</name>
    <dbReference type="NCBI Taxonomy" id="66882"/>
    <lineage>
        <taxon>Bacteria</taxon>
        <taxon>Bacillati</taxon>
        <taxon>Actinomycetota</taxon>
        <taxon>Actinomycetes</taxon>
        <taxon>Kitasatosporales</taxon>
        <taxon>Streptomycetaceae</taxon>
        <taxon>Streptomyces</taxon>
    </lineage>
</organism>